<dbReference type="InterPro" id="IPR001972">
    <property type="entry name" value="Stomatin_HflK_fam"/>
</dbReference>
<protein>
    <submittedName>
        <fullName evidence="7">SPFH/Band 7/PHB domain protein</fullName>
    </submittedName>
</protein>
<reference evidence="7 8" key="1">
    <citation type="journal article" date="2018" name="Nat. Biotechnol.">
        <title>A standardized bacterial taxonomy based on genome phylogeny substantially revises the tree of life.</title>
        <authorList>
            <person name="Parks D.H."/>
            <person name="Chuvochina M."/>
            <person name="Waite D.W."/>
            <person name="Rinke C."/>
            <person name="Skarshewski A."/>
            <person name="Chaumeil P.A."/>
            <person name="Hugenholtz P."/>
        </authorList>
    </citation>
    <scope>NUCLEOTIDE SEQUENCE [LARGE SCALE GENOMIC DNA]</scope>
    <source>
        <strain evidence="7">UBA9956</strain>
    </source>
</reference>
<dbReference type="GO" id="GO:0005886">
    <property type="term" value="C:plasma membrane"/>
    <property type="evidence" value="ECO:0007669"/>
    <property type="project" value="UniProtKB-ARBA"/>
</dbReference>
<name>A0A350HBT2_UNCW3</name>
<comment type="subcellular location">
    <subcellularLocation>
        <location evidence="1">Membrane</location>
        <topology evidence="1">Single-pass membrane protein</topology>
    </subcellularLocation>
</comment>
<feature type="domain" description="Band 7" evidence="6">
    <location>
        <begin position="18"/>
        <end position="185"/>
    </location>
</feature>
<proteinExistence type="inferred from homology"/>
<dbReference type="CDD" id="cd08829">
    <property type="entry name" value="SPFH_paraslipin"/>
    <property type="match status" value="1"/>
</dbReference>
<evidence type="ECO:0000256" key="5">
    <source>
        <dbReference type="ARBA" id="ARBA00023136"/>
    </source>
</evidence>
<keyword evidence="3" id="KW-0812">Transmembrane</keyword>
<dbReference type="SUPFAM" id="SSF117892">
    <property type="entry name" value="Band 7/SPFH domain"/>
    <property type="match status" value="1"/>
</dbReference>
<dbReference type="EMBL" id="DMZY01000219">
    <property type="protein sequence ID" value="HAV92998.1"/>
    <property type="molecule type" value="Genomic_DNA"/>
</dbReference>
<dbReference type="PANTHER" id="PTHR43327:SF10">
    <property type="entry name" value="STOMATIN-LIKE PROTEIN 2, MITOCHONDRIAL"/>
    <property type="match status" value="1"/>
</dbReference>
<keyword evidence="4" id="KW-1133">Transmembrane helix</keyword>
<organism evidence="7 8">
    <name type="scientific">candidate division WOR-3 bacterium</name>
    <dbReference type="NCBI Taxonomy" id="2052148"/>
    <lineage>
        <taxon>Bacteria</taxon>
        <taxon>Bacteria division WOR-3</taxon>
    </lineage>
</organism>
<evidence type="ECO:0000256" key="2">
    <source>
        <dbReference type="ARBA" id="ARBA00008164"/>
    </source>
</evidence>
<accession>A0A350HBT2</accession>
<dbReference type="Gene3D" id="3.30.479.30">
    <property type="entry name" value="Band 7 domain"/>
    <property type="match status" value="1"/>
</dbReference>
<dbReference type="InterPro" id="IPR050710">
    <property type="entry name" value="Band7/mec-2_domain"/>
</dbReference>
<comment type="similarity">
    <text evidence="2">Belongs to the band 7/mec-2 family.</text>
</comment>
<dbReference type="Pfam" id="PF01145">
    <property type="entry name" value="Band_7"/>
    <property type="match status" value="1"/>
</dbReference>
<dbReference type="AlphaFoldDB" id="A0A350HBT2"/>
<evidence type="ECO:0000259" key="6">
    <source>
        <dbReference type="SMART" id="SM00244"/>
    </source>
</evidence>
<evidence type="ECO:0000313" key="7">
    <source>
        <dbReference type="EMBL" id="HAV92998.1"/>
    </source>
</evidence>
<dbReference type="Proteomes" id="UP000264062">
    <property type="component" value="Unassembled WGS sequence"/>
</dbReference>
<dbReference type="InterPro" id="IPR001107">
    <property type="entry name" value="Band_7"/>
</dbReference>
<dbReference type="PROSITE" id="PS01270">
    <property type="entry name" value="BAND_7"/>
    <property type="match status" value="1"/>
</dbReference>
<dbReference type="FunFam" id="3.30.479.30:FF:000004">
    <property type="entry name" value="Putative membrane protease family, stomatin"/>
    <property type="match status" value="1"/>
</dbReference>
<keyword evidence="5" id="KW-0472">Membrane</keyword>
<dbReference type="GO" id="GO:0098552">
    <property type="term" value="C:side of membrane"/>
    <property type="evidence" value="ECO:0007669"/>
    <property type="project" value="UniProtKB-ARBA"/>
</dbReference>
<dbReference type="SMART" id="SM00244">
    <property type="entry name" value="PHB"/>
    <property type="match status" value="1"/>
</dbReference>
<dbReference type="PRINTS" id="PR00721">
    <property type="entry name" value="STOMATIN"/>
</dbReference>
<evidence type="ECO:0000256" key="3">
    <source>
        <dbReference type="ARBA" id="ARBA00022692"/>
    </source>
</evidence>
<dbReference type="InterPro" id="IPR036013">
    <property type="entry name" value="Band_7/SPFH_dom_sf"/>
</dbReference>
<dbReference type="PANTHER" id="PTHR43327">
    <property type="entry name" value="STOMATIN-LIKE PROTEIN 2, MITOCHONDRIAL"/>
    <property type="match status" value="1"/>
</dbReference>
<comment type="caution">
    <text evidence="7">The sequence shown here is derived from an EMBL/GenBank/DDBJ whole genome shotgun (WGS) entry which is preliminary data.</text>
</comment>
<sequence>MLIFLILIVIAVLIFALKGIIIIRQAEVAIVERLGRYHKTIPSGLHIVWPIIDSLRPVIFGQKYVVRIDLREQVLDFTPQTVITKDNVTMQIDSVIYYQITDSYKAVYEISNLVMAIDKLTITTLRNVIGDLTLDETLVSRSKINSELQKILDEATDKWGVKVNRVELKNINPPDEIQEAMTKQMKAEREKRSVILLAEGDKQSKILKAEGEKEYAIRRAEGEQQSAVLIADGQARAIKTVFEAIHQGKATEDVIAIKYLEALEKMANGNATKIFLPFEATGILSSLGSIKEIFKDEAK</sequence>
<evidence type="ECO:0000313" key="8">
    <source>
        <dbReference type="Proteomes" id="UP000264062"/>
    </source>
</evidence>
<dbReference type="InterPro" id="IPR018080">
    <property type="entry name" value="Band_7/stomatin-like_CS"/>
</dbReference>
<evidence type="ECO:0000256" key="1">
    <source>
        <dbReference type="ARBA" id="ARBA00004167"/>
    </source>
</evidence>
<evidence type="ECO:0000256" key="4">
    <source>
        <dbReference type="ARBA" id="ARBA00022989"/>
    </source>
</evidence>
<gene>
    <name evidence="7" type="ORF">DCW38_07470</name>
</gene>